<name>A0A8B8ICM9_VANTA</name>
<dbReference type="GO" id="GO:0004984">
    <property type="term" value="F:olfactory receptor activity"/>
    <property type="evidence" value="ECO:0007669"/>
    <property type="project" value="InterPro"/>
</dbReference>
<keyword evidence="2" id="KW-1003">Cell membrane</keyword>
<dbReference type="GO" id="GO:0007165">
    <property type="term" value="P:signal transduction"/>
    <property type="evidence" value="ECO:0007669"/>
    <property type="project" value="UniProtKB-KW"/>
</dbReference>
<dbReference type="PANTHER" id="PTHR21137:SF35">
    <property type="entry name" value="ODORANT RECEPTOR 19A-RELATED"/>
    <property type="match status" value="1"/>
</dbReference>
<evidence type="ECO:0000256" key="5">
    <source>
        <dbReference type="ARBA" id="ARBA00022725"/>
    </source>
</evidence>
<keyword evidence="3" id="KW-0716">Sensory transduction</keyword>
<keyword evidence="7 10" id="KW-0472">Membrane</keyword>
<keyword evidence="9" id="KW-0807">Transducer</keyword>
<dbReference type="RefSeq" id="XP_026494833.2">
    <property type="nucleotide sequence ID" value="XM_026639048.2"/>
</dbReference>
<evidence type="ECO:0000256" key="9">
    <source>
        <dbReference type="ARBA" id="ARBA00023224"/>
    </source>
</evidence>
<evidence type="ECO:0000256" key="2">
    <source>
        <dbReference type="ARBA" id="ARBA00022475"/>
    </source>
</evidence>
<evidence type="ECO:0000313" key="12">
    <source>
        <dbReference type="RefSeq" id="XP_026494833.2"/>
    </source>
</evidence>
<keyword evidence="4 10" id="KW-0812">Transmembrane</keyword>
<dbReference type="GO" id="GO:0005886">
    <property type="term" value="C:plasma membrane"/>
    <property type="evidence" value="ECO:0007669"/>
    <property type="project" value="UniProtKB-SubCell"/>
</dbReference>
<evidence type="ECO:0000256" key="8">
    <source>
        <dbReference type="ARBA" id="ARBA00023170"/>
    </source>
</evidence>
<dbReference type="PANTHER" id="PTHR21137">
    <property type="entry name" value="ODORANT RECEPTOR"/>
    <property type="match status" value="1"/>
</dbReference>
<evidence type="ECO:0000256" key="4">
    <source>
        <dbReference type="ARBA" id="ARBA00022692"/>
    </source>
</evidence>
<dbReference type="OrthoDB" id="7408385at2759"/>
<dbReference type="GeneID" id="113399803"/>
<feature type="transmembrane region" description="Helical" evidence="10">
    <location>
        <begin position="20"/>
        <end position="46"/>
    </location>
</feature>
<gene>
    <name evidence="12" type="primary">LOC113399803</name>
</gene>
<organism evidence="11 12">
    <name type="scientific">Vanessa tameamea</name>
    <name type="common">Kamehameha butterfly</name>
    <dbReference type="NCBI Taxonomy" id="334116"/>
    <lineage>
        <taxon>Eukaryota</taxon>
        <taxon>Metazoa</taxon>
        <taxon>Ecdysozoa</taxon>
        <taxon>Arthropoda</taxon>
        <taxon>Hexapoda</taxon>
        <taxon>Insecta</taxon>
        <taxon>Pterygota</taxon>
        <taxon>Neoptera</taxon>
        <taxon>Endopterygota</taxon>
        <taxon>Lepidoptera</taxon>
        <taxon>Glossata</taxon>
        <taxon>Ditrysia</taxon>
        <taxon>Papilionoidea</taxon>
        <taxon>Nymphalidae</taxon>
        <taxon>Nymphalinae</taxon>
        <taxon>Vanessa</taxon>
    </lineage>
</organism>
<feature type="transmembrane region" description="Helical" evidence="10">
    <location>
        <begin position="126"/>
        <end position="146"/>
    </location>
</feature>
<dbReference type="OMA" id="LYCFLCQ"/>
<accession>A0A8B8ICM9</accession>
<reference evidence="12" key="1">
    <citation type="submission" date="2025-08" db="UniProtKB">
        <authorList>
            <consortium name="RefSeq"/>
        </authorList>
    </citation>
    <scope>IDENTIFICATION</scope>
    <source>
        <tissue evidence="12">Whole body</tissue>
    </source>
</reference>
<dbReference type="AlphaFoldDB" id="A0A8B8ICM9"/>
<comment type="subcellular location">
    <subcellularLocation>
        <location evidence="1">Cell membrane</location>
        <topology evidence="1">Multi-pass membrane protein</topology>
    </subcellularLocation>
</comment>
<dbReference type="GO" id="GO:0005549">
    <property type="term" value="F:odorant binding"/>
    <property type="evidence" value="ECO:0007669"/>
    <property type="project" value="InterPro"/>
</dbReference>
<evidence type="ECO:0000256" key="10">
    <source>
        <dbReference type="SAM" id="Phobius"/>
    </source>
</evidence>
<evidence type="ECO:0000313" key="11">
    <source>
        <dbReference type="Proteomes" id="UP001652626"/>
    </source>
</evidence>
<protein>
    <submittedName>
        <fullName evidence="12">Odorant receptor 10a-like</fullName>
    </submittedName>
</protein>
<keyword evidence="11" id="KW-1185">Reference proteome</keyword>
<keyword evidence="5" id="KW-0552">Olfaction</keyword>
<dbReference type="InterPro" id="IPR004117">
    <property type="entry name" value="7tm6_olfct_rcpt"/>
</dbReference>
<feature type="transmembrane region" description="Helical" evidence="10">
    <location>
        <begin position="98"/>
        <end position="120"/>
    </location>
</feature>
<evidence type="ECO:0000256" key="1">
    <source>
        <dbReference type="ARBA" id="ARBA00004651"/>
    </source>
</evidence>
<keyword evidence="6 10" id="KW-1133">Transmembrane helix</keyword>
<sequence length="219" mass="25334">MTQCYGLEPLTASPNREICLAILFTQEITIMTVVLNYQGLLLFIIAHTSAMYEMLSAEMLAFDEYDENLESQILVRQRLPSLIRRHALTLSIIKNIKALYSMPFGVNFGSNAVCICLFFYLPLYEWITFAPVLIYCFLVFFLYCFLCQRLINSSEMFVDAIYSCGWEKFALKEKKMLYVMLLVAHKPIEILAADIIPVNIYTFAKILQAIFKFLTVVKF</sequence>
<dbReference type="Proteomes" id="UP001652626">
    <property type="component" value="Chromosome 8"/>
</dbReference>
<evidence type="ECO:0000256" key="7">
    <source>
        <dbReference type="ARBA" id="ARBA00023136"/>
    </source>
</evidence>
<keyword evidence="8" id="KW-0675">Receptor</keyword>
<evidence type="ECO:0000256" key="3">
    <source>
        <dbReference type="ARBA" id="ARBA00022606"/>
    </source>
</evidence>
<evidence type="ECO:0000256" key="6">
    <source>
        <dbReference type="ARBA" id="ARBA00022989"/>
    </source>
</evidence>
<proteinExistence type="predicted"/>
<dbReference type="Pfam" id="PF02949">
    <property type="entry name" value="7tm_6"/>
    <property type="match status" value="1"/>
</dbReference>